<dbReference type="InterPro" id="IPR049349">
    <property type="entry name" value="DUF2264_N"/>
</dbReference>
<proteinExistence type="predicted"/>
<name>A0A644WYC5_9ZZZZ</name>
<evidence type="ECO:0000313" key="3">
    <source>
        <dbReference type="EMBL" id="MPM08809.1"/>
    </source>
</evidence>
<feature type="domain" description="DUF2264" evidence="2">
    <location>
        <begin position="373"/>
        <end position="573"/>
    </location>
</feature>
<dbReference type="Pfam" id="PF20938">
    <property type="entry name" value="DUF2264_C"/>
    <property type="match status" value="1"/>
</dbReference>
<dbReference type="PIRSF" id="PIRSF014753">
    <property type="entry name" value="UCP014753"/>
    <property type="match status" value="1"/>
</dbReference>
<dbReference type="Pfam" id="PF10022">
    <property type="entry name" value="DUF2264"/>
    <property type="match status" value="1"/>
</dbReference>
<comment type="caution">
    <text evidence="3">The sequence shown here is derived from an EMBL/GenBank/DDBJ whole genome shotgun (WGS) entry which is preliminary data.</text>
</comment>
<reference evidence="3" key="1">
    <citation type="submission" date="2019-08" db="EMBL/GenBank/DDBJ databases">
        <authorList>
            <person name="Kucharzyk K."/>
            <person name="Murdoch R.W."/>
            <person name="Higgins S."/>
            <person name="Loffler F."/>
        </authorList>
    </citation>
    <scope>NUCLEOTIDE SEQUENCE</scope>
</reference>
<dbReference type="AlphaFoldDB" id="A0A644WYC5"/>
<evidence type="ECO:0000259" key="1">
    <source>
        <dbReference type="Pfam" id="PF10022"/>
    </source>
</evidence>
<sequence>MNEWKNTLDFSTYDELSDSFIKTMEPLLPFYQGRKGHLKVGSHGTVYKEDARQVEAFLRVLWGLGPFLTQQEAPDLLSIYLEGIVAGTDPQNKDYWGEVTDYDQLLVEMASLATTFMLVKEKTWDSLSDNERENFVNWLDQINHHTMPSNNWHFFRILVNICLKKMGVTYSQELLDEDLALMDSYYVGKGWYYDGEETQLDYYIPWAFHYYGLVYATVMADEDPERSCLFKQRAAEFAQSFVYMFDADGAAVPFGRSLSYRFAQNSFWSALVFADVEALPWGVIKGIYARNMRFWYSNEIFTTDGILNVGYAYQNLVMAEGYNSPGSPYWAFKSFLLLAVPKSHPYWQSPELPLNFLETKYVNPEGRALYTHSNQSNHVQMYPYGQSVINQNHSASKYSKFVYSTKFGFSVPKSDYHYYEGAFDNVLAVSEDETHFRAKAVDTLFEVNDEWVSYEWAPYKDVKILSTIVPCGDYHVRIQQINTDRELIAYEGGFSNRYETEERIENKTFASYVSSIGTSEITAVKGFDTALVVRPEPNTNLLFERTLLPVLRAELGRGSHLLVSIVGGVLPTSNEMRPEVQVTKHKVIITTAEKEVMVNIT</sequence>
<dbReference type="InterPro" id="IPR016624">
    <property type="entry name" value="UCP014753"/>
</dbReference>
<accession>A0A644WYC5</accession>
<gene>
    <name evidence="3" type="ORF">SDC9_55125</name>
</gene>
<dbReference type="PANTHER" id="PTHR35339:SF4">
    <property type="entry name" value="LINALOOL DEHYDRATASE_ISOMERASE DOMAIN-CONTAINING PROTEIN"/>
    <property type="match status" value="1"/>
</dbReference>
<protein>
    <recommendedName>
        <fullName evidence="4">DUF2264 domain-containing protein</fullName>
    </recommendedName>
</protein>
<evidence type="ECO:0008006" key="4">
    <source>
        <dbReference type="Google" id="ProtNLM"/>
    </source>
</evidence>
<feature type="domain" description="DUF2264" evidence="1">
    <location>
        <begin position="15"/>
        <end position="353"/>
    </location>
</feature>
<organism evidence="3">
    <name type="scientific">bioreactor metagenome</name>
    <dbReference type="NCBI Taxonomy" id="1076179"/>
    <lineage>
        <taxon>unclassified sequences</taxon>
        <taxon>metagenomes</taxon>
        <taxon>ecological metagenomes</taxon>
    </lineage>
</organism>
<dbReference type="EMBL" id="VSSQ01001492">
    <property type="protein sequence ID" value="MPM08809.1"/>
    <property type="molecule type" value="Genomic_DNA"/>
</dbReference>
<evidence type="ECO:0000259" key="2">
    <source>
        <dbReference type="Pfam" id="PF20938"/>
    </source>
</evidence>
<dbReference type="PANTHER" id="PTHR35339">
    <property type="entry name" value="LINALOOL DEHYDRATASE_ISOMERASE DOMAIN-CONTAINING PROTEIN"/>
    <property type="match status" value="1"/>
</dbReference>
<dbReference type="InterPro" id="IPR049237">
    <property type="entry name" value="DUF2264_C"/>
</dbReference>